<dbReference type="RefSeq" id="WP_091534650.1">
    <property type="nucleotide sequence ID" value="NZ_FOOC01000010.1"/>
</dbReference>
<dbReference type="Pfam" id="PF11932">
    <property type="entry name" value="DUF3450"/>
    <property type="match status" value="1"/>
</dbReference>
<accession>A0A1I2JU16</accession>
<name>A0A1I2JU16_9GAMM</name>
<dbReference type="OrthoDB" id="5880116at2"/>
<feature type="signal peptide" evidence="2">
    <location>
        <begin position="1"/>
        <end position="29"/>
    </location>
</feature>
<dbReference type="Proteomes" id="UP000199771">
    <property type="component" value="Unassembled WGS sequence"/>
</dbReference>
<evidence type="ECO:0000256" key="1">
    <source>
        <dbReference type="SAM" id="Coils"/>
    </source>
</evidence>
<evidence type="ECO:0000313" key="3">
    <source>
        <dbReference type="EMBL" id="SFF58342.1"/>
    </source>
</evidence>
<evidence type="ECO:0008006" key="5">
    <source>
        <dbReference type="Google" id="ProtNLM"/>
    </source>
</evidence>
<dbReference type="EMBL" id="FOOC01000010">
    <property type="protein sequence ID" value="SFF58342.1"/>
    <property type="molecule type" value="Genomic_DNA"/>
</dbReference>
<dbReference type="PIRSF" id="PIRSF028069">
    <property type="entry name" value="UCP028069"/>
    <property type="match status" value="1"/>
</dbReference>
<organism evidence="3 4">
    <name type="scientific">Fontimonas thermophila</name>
    <dbReference type="NCBI Taxonomy" id="1076937"/>
    <lineage>
        <taxon>Bacteria</taxon>
        <taxon>Pseudomonadati</taxon>
        <taxon>Pseudomonadota</taxon>
        <taxon>Gammaproteobacteria</taxon>
        <taxon>Nevskiales</taxon>
        <taxon>Nevskiaceae</taxon>
        <taxon>Fontimonas</taxon>
    </lineage>
</organism>
<gene>
    <name evidence="3" type="ORF">SAMN04488120_11059</name>
</gene>
<dbReference type="InterPro" id="IPR016866">
    <property type="entry name" value="UCP028069"/>
</dbReference>
<proteinExistence type="predicted"/>
<keyword evidence="1" id="KW-0175">Coiled coil</keyword>
<keyword evidence="2" id="KW-0732">Signal</keyword>
<evidence type="ECO:0000313" key="4">
    <source>
        <dbReference type="Proteomes" id="UP000199771"/>
    </source>
</evidence>
<evidence type="ECO:0000256" key="2">
    <source>
        <dbReference type="SAM" id="SignalP"/>
    </source>
</evidence>
<reference evidence="3 4" key="1">
    <citation type="submission" date="2016-10" db="EMBL/GenBank/DDBJ databases">
        <authorList>
            <person name="de Groot N.N."/>
        </authorList>
    </citation>
    <scope>NUCLEOTIDE SEQUENCE [LARGE SCALE GENOMIC DNA]</scope>
    <source>
        <strain evidence="3 4">DSM 23609</strain>
    </source>
</reference>
<protein>
    <recommendedName>
        <fullName evidence="5">DUF3450 domain-containing protein</fullName>
    </recommendedName>
</protein>
<feature type="coiled-coil region" evidence="1">
    <location>
        <begin position="42"/>
        <end position="111"/>
    </location>
</feature>
<sequence length="259" mass="29426">MSESLFRAAMLKRSGWAVAGLLASSIAIAQSTATLTRAVNEQVGAEQAAQQTQSRVEQLDDETRQAVAEYRATIQETESLRRYNQQLEQTIKSQLEEMQTMQRQIGEIETTAREIVPFLQKMLATLEEFVKLDMPFLPEERAKRIQDLKDMMARADVAIAEKFRRIVEAYQVEMEYGRTLETYQGKVGDRTVDMLRVGRVALMYQTLDGAETGYWDVDKQDWVEDNDYRDAVAAGLKIARKQAAPDLLVVPVRAPKEAK</sequence>
<dbReference type="STRING" id="1076937.SAMN04488120_11059"/>
<keyword evidence="4" id="KW-1185">Reference proteome</keyword>
<feature type="chain" id="PRO_5011727399" description="DUF3450 domain-containing protein" evidence="2">
    <location>
        <begin position="30"/>
        <end position="259"/>
    </location>
</feature>
<dbReference type="AlphaFoldDB" id="A0A1I2JU16"/>